<dbReference type="Pfam" id="PF02878">
    <property type="entry name" value="PGM_PMM_I"/>
    <property type="match status" value="1"/>
</dbReference>
<dbReference type="Gene3D" id="3.40.120.10">
    <property type="entry name" value="Alpha-D-Glucose-1,6-Bisphosphate, subunit A, domain 3"/>
    <property type="match status" value="3"/>
</dbReference>
<gene>
    <name evidence="7" type="ORF">IV74_GL001541</name>
</gene>
<dbReference type="InterPro" id="IPR005846">
    <property type="entry name" value="A-D-PHexomutase_a/b/a-III"/>
</dbReference>
<dbReference type="GO" id="GO:0004615">
    <property type="term" value="F:phosphomannomutase activity"/>
    <property type="evidence" value="ECO:0007669"/>
    <property type="project" value="TreeGrafter"/>
</dbReference>
<dbReference type="Proteomes" id="UP000051658">
    <property type="component" value="Unassembled WGS sequence"/>
</dbReference>
<dbReference type="PANTHER" id="PTHR42946:SF1">
    <property type="entry name" value="PHOSPHOGLUCOMUTASE (ALPHA-D-GLUCOSE-1,6-BISPHOSPHATE-DEPENDENT)"/>
    <property type="match status" value="1"/>
</dbReference>
<evidence type="ECO:0000259" key="4">
    <source>
        <dbReference type="Pfam" id="PF02878"/>
    </source>
</evidence>
<keyword evidence="3" id="KW-0597">Phosphoprotein</keyword>
<dbReference type="InterPro" id="IPR050060">
    <property type="entry name" value="Phosphoglucosamine_mutase"/>
</dbReference>
<feature type="domain" description="Alpha-D-phosphohexomutase alpha/beta/alpha" evidence="5">
    <location>
        <begin position="184"/>
        <end position="285"/>
    </location>
</feature>
<evidence type="ECO:0000259" key="6">
    <source>
        <dbReference type="Pfam" id="PF02880"/>
    </source>
</evidence>
<dbReference type="InterPro" id="IPR005845">
    <property type="entry name" value="A-D-PHexomutase_a/b/a-II"/>
</dbReference>
<dbReference type="GeneID" id="89588508"/>
<dbReference type="PRINTS" id="PR00509">
    <property type="entry name" value="PGMPMM"/>
</dbReference>
<dbReference type="PATRIC" id="fig|1449336.4.peg.1573"/>
<comment type="similarity">
    <text evidence="2">Belongs to the phosphohexose mutase family.</text>
</comment>
<name>A0A0R2HVD7_CARDV</name>
<dbReference type="AlphaFoldDB" id="A0A0R2HVD7"/>
<evidence type="ECO:0000259" key="5">
    <source>
        <dbReference type="Pfam" id="PF02879"/>
    </source>
</evidence>
<dbReference type="CDD" id="cd03089">
    <property type="entry name" value="PMM_PGM"/>
    <property type="match status" value="1"/>
</dbReference>
<feature type="domain" description="Alpha-D-phosphohexomutase alpha/beta/alpha" evidence="6">
    <location>
        <begin position="291"/>
        <end position="404"/>
    </location>
</feature>
<feature type="domain" description="Alpha-D-phosphohexomutase alpha/beta/alpha" evidence="4">
    <location>
        <begin position="13"/>
        <end position="147"/>
    </location>
</feature>
<dbReference type="RefSeq" id="WP_034570602.1">
    <property type="nucleotide sequence ID" value="NZ_JQBS01000032.1"/>
</dbReference>
<accession>A0A0R2HVD7</accession>
<dbReference type="EMBL" id="JQBS01000032">
    <property type="protein sequence ID" value="KRN56427.1"/>
    <property type="molecule type" value="Genomic_DNA"/>
</dbReference>
<organism evidence="7 8">
    <name type="scientific">Carnobacterium divergens DSM 20623</name>
    <dbReference type="NCBI Taxonomy" id="1449336"/>
    <lineage>
        <taxon>Bacteria</taxon>
        <taxon>Bacillati</taxon>
        <taxon>Bacillota</taxon>
        <taxon>Bacilli</taxon>
        <taxon>Lactobacillales</taxon>
        <taxon>Carnobacteriaceae</taxon>
        <taxon>Carnobacterium</taxon>
    </lineage>
</organism>
<comment type="caution">
    <text evidence="7">The sequence shown here is derived from an EMBL/GenBank/DDBJ whole genome shotgun (WGS) entry which is preliminary data.</text>
</comment>
<sequence>MNESTIPVLTELQNGSDVRGVALETPNQVVTLTNDRIERIAYGFAFWLKEVKKLAVDDPHYPLRIAVGHDSRLSSERIKSALIEGLVNANFEVIDVGLATTPAMFMATQYIEYDCDAAIMITASHLPFQYNGLKFFTKDGGAEHEDIQFMLEHADWSYVYWGNMSGSVVPRYLLKDYAADLVDKIRQGINDPEHYNEPLKGRHIVVDAGNGAGGFFATAVLEPLGATTSGSQYLEPDGHFPNHVPNPDNKEAMKSIQTAVLTNRADLGIIFDTDVDRSAIVSSNGEPINRNNLIGLISAILIEENPGTTIVTNSATSEHLKTFIEALGGRQNRYITGYRNVINKGIALNKEGIPTSLAIETSGHAALKENYFLDDGAFLIAKLLIADAKLKKVGKTLSDLISNLKQPVETEEVRFKIEGEDVALIGANVLEDFRDFIRETPDLTIEPQNFEGVRVNTTGVFGEGWFILRLSLHEPLLVLTMENDELGAIARLKEVLKTFFNGQSDLDASFL</sequence>
<evidence type="ECO:0000313" key="8">
    <source>
        <dbReference type="Proteomes" id="UP000051658"/>
    </source>
</evidence>
<dbReference type="InterPro" id="IPR005841">
    <property type="entry name" value="Alpha-D-phosphohexomutase_SF"/>
</dbReference>
<dbReference type="Pfam" id="PF02879">
    <property type="entry name" value="PGM_PMM_II"/>
    <property type="match status" value="1"/>
</dbReference>
<evidence type="ECO:0000256" key="2">
    <source>
        <dbReference type="ARBA" id="ARBA00010231"/>
    </source>
</evidence>
<dbReference type="FunFam" id="3.40.120.10:FF:000010">
    <property type="entry name" value="phosphomannomutase/phosphoglucomutase isoform X1"/>
    <property type="match status" value="1"/>
</dbReference>
<dbReference type="SUPFAM" id="SSF53738">
    <property type="entry name" value="Phosphoglucomutase, first 3 domains"/>
    <property type="match status" value="3"/>
</dbReference>
<evidence type="ECO:0000256" key="1">
    <source>
        <dbReference type="ARBA" id="ARBA00001946"/>
    </source>
</evidence>
<dbReference type="PANTHER" id="PTHR42946">
    <property type="entry name" value="PHOSPHOHEXOSE MUTASE"/>
    <property type="match status" value="1"/>
</dbReference>
<dbReference type="eggNOG" id="COG1109">
    <property type="taxonomic scope" value="Bacteria"/>
</dbReference>
<evidence type="ECO:0000313" key="7">
    <source>
        <dbReference type="EMBL" id="KRN56427.1"/>
    </source>
</evidence>
<comment type="cofactor">
    <cofactor evidence="1">
        <name>Mg(2+)</name>
        <dbReference type="ChEBI" id="CHEBI:18420"/>
    </cofactor>
</comment>
<keyword evidence="8" id="KW-1185">Reference proteome</keyword>
<dbReference type="InterPro" id="IPR016055">
    <property type="entry name" value="A-D-PHexomutase_a/b/a-I/II/III"/>
</dbReference>
<reference evidence="7 8" key="1">
    <citation type="journal article" date="2015" name="Genome Announc.">
        <title>Expanding the biotechnology potential of lactobacilli through comparative genomics of 213 strains and associated genera.</title>
        <authorList>
            <person name="Sun Z."/>
            <person name="Harris H.M."/>
            <person name="McCann A."/>
            <person name="Guo C."/>
            <person name="Argimon S."/>
            <person name="Zhang W."/>
            <person name="Yang X."/>
            <person name="Jeffery I.B."/>
            <person name="Cooney J.C."/>
            <person name="Kagawa T.F."/>
            <person name="Liu W."/>
            <person name="Song Y."/>
            <person name="Salvetti E."/>
            <person name="Wrobel A."/>
            <person name="Rasinkangas P."/>
            <person name="Parkhill J."/>
            <person name="Rea M.C."/>
            <person name="O'Sullivan O."/>
            <person name="Ritari J."/>
            <person name="Douillard F.P."/>
            <person name="Paul Ross R."/>
            <person name="Yang R."/>
            <person name="Briner A.E."/>
            <person name="Felis G.E."/>
            <person name="de Vos W.M."/>
            <person name="Barrangou R."/>
            <person name="Klaenhammer T.R."/>
            <person name="Caufield P.W."/>
            <person name="Cui Y."/>
            <person name="Zhang H."/>
            <person name="O'Toole P.W."/>
        </authorList>
    </citation>
    <scope>NUCLEOTIDE SEQUENCE [LARGE SCALE GENOMIC DNA]</scope>
    <source>
        <strain evidence="7 8">DSM 20623</strain>
    </source>
</reference>
<dbReference type="Gene3D" id="3.30.310.50">
    <property type="entry name" value="Alpha-D-phosphohexomutase, C-terminal domain"/>
    <property type="match status" value="1"/>
</dbReference>
<proteinExistence type="inferred from homology"/>
<dbReference type="GO" id="GO:0005975">
    <property type="term" value="P:carbohydrate metabolic process"/>
    <property type="evidence" value="ECO:0007669"/>
    <property type="project" value="InterPro"/>
</dbReference>
<dbReference type="InterPro" id="IPR005844">
    <property type="entry name" value="A-D-PHexomutase_a/b/a-I"/>
</dbReference>
<protein>
    <submittedName>
        <fullName evidence="7">Phosphoglucomutase phosphomannomutase family protein</fullName>
    </submittedName>
</protein>
<evidence type="ECO:0000256" key="3">
    <source>
        <dbReference type="ARBA" id="ARBA00022553"/>
    </source>
</evidence>
<dbReference type="Pfam" id="PF02880">
    <property type="entry name" value="PGM_PMM_III"/>
    <property type="match status" value="1"/>
</dbReference>